<dbReference type="RefSeq" id="XP_056790181.1">
    <property type="nucleotide sequence ID" value="XM_056934987.1"/>
</dbReference>
<organism evidence="2 3">
    <name type="scientific">Penicillium diatomitis</name>
    <dbReference type="NCBI Taxonomy" id="2819901"/>
    <lineage>
        <taxon>Eukaryota</taxon>
        <taxon>Fungi</taxon>
        <taxon>Dikarya</taxon>
        <taxon>Ascomycota</taxon>
        <taxon>Pezizomycotina</taxon>
        <taxon>Eurotiomycetes</taxon>
        <taxon>Eurotiomycetidae</taxon>
        <taxon>Eurotiales</taxon>
        <taxon>Aspergillaceae</taxon>
        <taxon>Penicillium</taxon>
    </lineage>
</organism>
<dbReference type="AlphaFoldDB" id="A0A9W9X6W4"/>
<evidence type="ECO:0000256" key="1">
    <source>
        <dbReference type="SAM" id="MobiDB-lite"/>
    </source>
</evidence>
<proteinExistence type="predicted"/>
<dbReference type="EMBL" id="JAPWDQ010000005">
    <property type="protein sequence ID" value="KAJ5485397.1"/>
    <property type="molecule type" value="Genomic_DNA"/>
</dbReference>
<dbReference type="Proteomes" id="UP001148312">
    <property type="component" value="Unassembled WGS sequence"/>
</dbReference>
<reference evidence="2" key="1">
    <citation type="submission" date="2022-12" db="EMBL/GenBank/DDBJ databases">
        <authorList>
            <person name="Petersen C."/>
        </authorList>
    </citation>
    <scope>NUCLEOTIDE SEQUENCE</scope>
    <source>
        <strain evidence="2">IBT 30728</strain>
    </source>
</reference>
<keyword evidence="3" id="KW-1185">Reference proteome</keyword>
<dbReference type="GeneID" id="81625236"/>
<name>A0A9W9X6W4_9EURO</name>
<comment type="caution">
    <text evidence="2">The sequence shown here is derived from an EMBL/GenBank/DDBJ whole genome shotgun (WGS) entry which is preliminary data.</text>
</comment>
<sequence>MVDEVEPAATCSSRKPGLCSAHPYISSVFVYVTTRDSPAAKPKAATRINKRDNLVPEILDSYFCDPFWHCPLFTPTSCQRRFPSICARFLNSKKKTTPPRPFRASLSKAIASNPTFQPLLPNFRVVCTQFTSALFFASGDFTPCTQGLSKGYLEYWNKLLTSRGIGTALFRPPPRKGKKGKGTLVDLNDPSTNQPPSSPPHHLPSPLPFTRHWLRHLVRQKVHPETFLDDPFETTRAQRKTHTARSLLALQHTRAPYFSGLCQSPP</sequence>
<evidence type="ECO:0000313" key="3">
    <source>
        <dbReference type="Proteomes" id="UP001148312"/>
    </source>
</evidence>
<feature type="region of interest" description="Disordered" evidence="1">
    <location>
        <begin position="167"/>
        <end position="205"/>
    </location>
</feature>
<protein>
    <submittedName>
        <fullName evidence="2">Uncharacterized protein</fullName>
    </submittedName>
</protein>
<feature type="compositionally biased region" description="Pro residues" evidence="1">
    <location>
        <begin position="196"/>
        <end position="205"/>
    </location>
</feature>
<reference evidence="2" key="2">
    <citation type="journal article" date="2023" name="IMA Fungus">
        <title>Comparative genomic study of the Penicillium genus elucidates a diverse pangenome and 15 lateral gene transfer events.</title>
        <authorList>
            <person name="Petersen C."/>
            <person name="Sorensen T."/>
            <person name="Nielsen M.R."/>
            <person name="Sondergaard T.E."/>
            <person name="Sorensen J.L."/>
            <person name="Fitzpatrick D.A."/>
            <person name="Frisvad J.C."/>
            <person name="Nielsen K.L."/>
        </authorList>
    </citation>
    <scope>NUCLEOTIDE SEQUENCE</scope>
    <source>
        <strain evidence="2">IBT 30728</strain>
    </source>
</reference>
<gene>
    <name evidence="2" type="ORF">N7539_005385</name>
</gene>
<evidence type="ECO:0000313" key="2">
    <source>
        <dbReference type="EMBL" id="KAJ5485397.1"/>
    </source>
</evidence>
<accession>A0A9W9X6W4</accession>